<dbReference type="EMBL" id="SMLW01000477">
    <property type="protein sequence ID" value="MTI25040.1"/>
    <property type="molecule type" value="Genomic_DNA"/>
</dbReference>
<comment type="caution">
    <text evidence="5">The sequence shown here is derived from an EMBL/GenBank/DDBJ whole genome shotgun (WGS) entry which is preliminary data.</text>
</comment>
<keyword evidence="4" id="KW-0732">Signal</keyword>
<dbReference type="Pfam" id="PF07719">
    <property type="entry name" value="TPR_2"/>
    <property type="match status" value="1"/>
</dbReference>
<dbReference type="Proteomes" id="UP000798808">
    <property type="component" value="Unassembled WGS sequence"/>
</dbReference>
<dbReference type="InterPro" id="IPR019734">
    <property type="entry name" value="TPR_rpt"/>
</dbReference>
<accession>A0ABW9RPK8</accession>
<dbReference type="InterPro" id="IPR013105">
    <property type="entry name" value="TPR_2"/>
</dbReference>
<evidence type="ECO:0000313" key="5">
    <source>
        <dbReference type="EMBL" id="MTI25040.1"/>
    </source>
</evidence>
<protein>
    <submittedName>
        <fullName evidence="5">Tetratricopeptide repeat protein</fullName>
    </submittedName>
</protein>
<organism evidence="5 6">
    <name type="scientific">Fulvivirga kasyanovii</name>
    <dbReference type="NCBI Taxonomy" id="396812"/>
    <lineage>
        <taxon>Bacteria</taxon>
        <taxon>Pseudomonadati</taxon>
        <taxon>Bacteroidota</taxon>
        <taxon>Cytophagia</taxon>
        <taxon>Cytophagales</taxon>
        <taxon>Fulvivirgaceae</taxon>
        <taxon>Fulvivirga</taxon>
    </lineage>
</organism>
<keyword evidence="1" id="KW-0677">Repeat</keyword>
<dbReference type="SMART" id="SM00028">
    <property type="entry name" value="TPR"/>
    <property type="match status" value="2"/>
</dbReference>
<dbReference type="PROSITE" id="PS50005">
    <property type="entry name" value="TPR"/>
    <property type="match status" value="1"/>
</dbReference>
<proteinExistence type="predicted"/>
<dbReference type="RefSeq" id="WP_155171077.1">
    <property type="nucleotide sequence ID" value="NZ_BAAAFL010000012.1"/>
</dbReference>
<dbReference type="Gene3D" id="1.25.40.10">
    <property type="entry name" value="Tetratricopeptide repeat domain"/>
    <property type="match status" value="1"/>
</dbReference>
<feature type="signal peptide" evidence="4">
    <location>
        <begin position="1"/>
        <end position="18"/>
    </location>
</feature>
<keyword evidence="2 3" id="KW-0802">TPR repeat</keyword>
<feature type="chain" id="PRO_5046363770" evidence="4">
    <location>
        <begin position="19"/>
        <end position="515"/>
    </location>
</feature>
<dbReference type="InterPro" id="IPR011990">
    <property type="entry name" value="TPR-like_helical_dom_sf"/>
</dbReference>
<keyword evidence="6" id="KW-1185">Reference proteome</keyword>
<dbReference type="SUPFAM" id="SSF48452">
    <property type="entry name" value="TPR-like"/>
    <property type="match status" value="2"/>
</dbReference>
<evidence type="ECO:0000256" key="3">
    <source>
        <dbReference type="PROSITE-ProRule" id="PRU00339"/>
    </source>
</evidence>
<sequence length="515" mass="59516">MKKIFYFLLFITAFPATGQDSLVFFNDLNFSSEFEAYAFDEYFKHGRQNYLALFLAANPDMKKSLFDKYDATYRSRINNIDIARLSKKKTEKKIKSLYEDVHEQFLTKYETQNDFSSIFSNGYYNCVSASALYGIIFSEFDIPYIIKEKPTHVYLIAYPGSEKILVESTDPSGGFVTSSDRFKEAFVEQMTNAKLISAEEAKSKSVNQLFDEYYFSDPDITLKELVGIQYTNHALYALENNDFKKAHQLLEKAYLFYPADRVITLLTAVNIDIIQKSDYAEPEDIVLLAKLARFTEHGISHDMIIGEFSRINNTHLINKGDAATYEKYYDQLVSLLDDAELKHSISYLYNYERGRVLYNQGKYDESLPFFTQAYELKPDNLEVNNAMVSAIAQSLRFESNNNLIIEKLEGFGKKHPKLMDNNVFKSMLVNSYLIQCGQSYDLQNINEASKYRNLFEEHYSRDLNINAANIGRVYSLAAVYYFRKGHTAKASNLISKGLEYAPGNYELLMRQKMIR</sequence>
<reference evidence="5 6" key="1">
    <citation type="submission" date="2019-02" db="EMBL/GenBank/DDBJ databases">
        <authorList>
            <person name="Goldberg S.R."/>
            <person name="Haltli B.A."/>
            <person name="Correa H."/>
            <person name="Russell K.G."/>
        </authorList>
    </citation>
    <scope>NUCLEOTIDE SEQUENCE [LARGE SCALE GENOMIC DNA]</scope>
    <source>
        <strain evidence="5 6">JCM 16186</strain>
    </source>
</reference>
<evidence type="ECO:0000256" key="4">
    <source>
        <dbReference type="SAM" id="SignalP"/>
    </source>
</evidence>
<feature type="repeat" description="TPR" evidence="3">
    <location>
        <begin position="347"/>
        <end position="380"/>
    </location>
</feature>
<evidence type="ECO:0000256" key="2">
    <source>
        <dbReference type="ARBA" id="ARBA00022803"/>
    </source>
</evidence>
<gene>
    <name evidence="5" type="ORF">E1163_08820</name>
</gene>
<name>A0ABW9RPK8_9BACT</name>
<evidence type="ECO:0000256" key="1">
    <source>
        <dbReference type="ARBA" id="ARBA00022737"/>
    </source>
</evidence>
<evidence type="ECO:0000313" key="6">
    <source>
        <dbReference type="Proteomes" id="UP000798808"/>
    </source>
</evidence>